<evidence type="ECO:0000256" key="2">
    <source>
        <dbReference type="SAM" id="Phobius"/>
    </source>
</evidence>
<dbReference type="Pfam" id="PF01522">
    <property type="entry name" value="Polysacc_deac_1"/>
    <property type="match status" value="1"/>
</dbReference>
<organism evidence="4 5">
    <name type="scientific">Streptomyces echinoruber</name>
    <dbReference type="NCBI Taxonomy" id="68898"/>
    <lineage>
        <taxon>Bacteria</taxon>
        <taxon>Bacillati</taxon>
        <taxon>Actinomycetota</taxon>
        <taxon>Actinomycetes</taxon>
        <taxon>Kitasatosporales</taxon>
        <taxon>Streptomycetaceae</taxon>
        <taxon>Streptomyces</taxon>
    </lineage>
</organism>
<reference evidence="4" key="2">
    <citation type="submission" date="2020-09" db="EMBL/GenBank/DDBJ databases">
        <authorList>
            <person name="Sun Q."/>
            <person name="Ohkuma M."/>
        </authorList>
    </citation>
    <scope>NUCLEOTIDE SEQUENCE</scope>
    <source>
        <strain evidence="4">JCM 5016</strain>
    </source>
</reference>
<dbReference type="GO" id="GO:0016810">
    <property type="term" value="F:hydrolase activity, acting on carbon-nitrogen (but not peptide) bonds"/>
    <property type="evidence" value="ECO:0007669"/>
    <property type="project" value="InterPro"/>
</dbReference>
<dbReference type="InterPro" id="IPR011330">
    <property type="entry name" value="Glyco_hydro/deAcase_b/a-brl"/>
</dbReference>
<evidence type="ECO:0000313" key="5">
    <source>
        <dbReference type="Proteomes" id="UP000623010"/>
    </source>
</evidence>
<gene>
    <name evidence="4" type="ORF">GCM10010389_53710</name>
</gene>
<name>A0A918VLA8_9ACTN</name>
<accession>A0A918VLA8</accession>
<keyword evidence="5" id="KW-1185">Reference proteome</keyword>
<feature type="compositionally biased region" description="Low complexity" evidence="1">
    <location>
        <begin position="11"/>
        <end position="24"/>
    </location>
</feature>
<keyword evidence="2" id="KW-0812">Transmembrane</keyword>
<proteinExistence type="predicted"/>
<dbReference type="Proteomes" id="UP000623010">
    <property type="component" value="Unassembled WGS sequence"/>
</dbReference>
<feature type="domain" description="NodB homology" evidence="3">
    <location>
        <begin position="76"/>
        <end position="262"/>
    </location>
</feature>
<dbReference type="PANTHER" id="PTHR10587">
    <property type="entry name" value="GLYCOSYL TRANSFERASE-RELATED"/>
    <property type="match status" value="1"/>
</dbReference>
<sequence>MNRRSARPGSTATTPGPVRPAGAPPVRVRPAAAAVLLPCTAAVAAVAAAHLVPAATWLPRLRAACFPRLAGLGHPRHVALTFDDGPDPATTPRFLDALDDLGVRATFFVLGESVVRHPGLTREIAGRGHELAVHGWTHGRPWLPAPARDLRETELAGRVVHDTTGRRPRWYRPPYGILTSGRWAAARRAGLRPVLWTAWGRDWTADATPASVRAAVGADLRGGGTILLHDTDRTAAPGCWRAALGALPGLVRDCREAGWEVGPLAEHGVGARAER</sequence>
<dbReference type="EMBL" id="BMWH01000027">
    <property type="protein sequence ID" value="GHA07706.1"/>
    <property type="molecule type" value="Genomic_DNA"/>
</dbReference>
<dbReference type="Gene3D" id="3.20.20.370">
    <property type="entry name" value="Glycoside hydrolase/deacetylase"/>
    <property type="match status" value="1"/>
</dbReference>
<dbReference type="CDD" id="cd10959">
    <property type="entry name" value="CE4_NodB_like_3"/>
    <property type="match status" value="1"/>
</dbReference>
<comment type="caution">
    <text evidence="4">The sequence shown here is derived from an EMBL/GenBank/DDBJ whole genome shotgun (WGS) entry which is preliminary data.</text>
</comment>
<dbReference type="AlphaFoldDB" id="A0A918VLA8"/>
<evidence type="ECO:0000259" key="3">
    <source>
        <dbReference type="PROSITE" id="PS51677"/>
    </source>
</evidence>
<dbReference type="GO" id="GO:0005975">
    <property type="term" value="P:carbohydrate metabolic process"/>
    <property type="evidence" value="ECO:0007669"/>
    <property type="project" value="InterPro"/>
</dbReference>
<dbReference type="PANTHER" id="PTHR10587:SF137">
    <property type="entry name" value="4-DEOXY-4-FORMAMIDO-L-ARABINOSE-PHOSPHOUNDECAPRENOL DEFORMYLASE ARND-RELATED"/>
    <property type="match status" value="1"/>
</dbReference>
<keyword evidence="2" id="KW-1133">Transmembrane helix</keyword>
<keyword evidence="2" id="KW-0472">Membrane</keyword>
<evidence type="ECO:0000313" key="4">
    <source>
        <dbReference type="EMBL" id="GHA07706.1"/>
    </source>
</evidence>
<dbReference type="SUPFAM" id="SSF88713">
    <property type="entry name" value="Glycoside hydrolase/deacetylase"/>
    <property type="match status" value="1"/>
</dbReference>
<feature type="region of interest" description="Disordered" evidence="1">
    <location>
        <begin position="1"/>
        <end position="24"/>
    </location>
</feature>
<dbReference type="RefSeq" id="WP_190060057.1">
    <property type="nucleotide sequence ID" value="NZ_BMWH01000027.1"/>
</dbReference>
<dbReference type="InterPro" id="IPR050248">
    <property type="entry name" value="Polysacc_deacetylase_ArnD"/>
</dbReference>
<protein>
    <submittedName>
        <fullName evidence="4">Polysaccharide deacetylase familiy protein</fullName>
    </submittedName>
</protein>
<feature type="transmembrane region" description="Helical" evidence="2">
    <location>
        <begin position="31"/>
        <end position="52"/>
    </location>
</feature>
<dbReference type="PROSITE" id="PS51677">
    <property type="entry name" value="NODB"/>
    <property type="match status" value="1"/>
</dbReference>
<reference evidence="4" key="1">
    <citation type="journal article" date="2014" name="Int. J. Syst. Evol. Microbiol.">
        <title>Complete genome sequence of Corynebacterium casei LMG S-19264T (=DSM 44701T), isolated from a smear-ripened cheese.</title>
        <authorList>
            <consortium name="US DOE Joint Genome Institute (JGI-PGF)"/>
            <person name="Walter F."/>
            <person name="Albersmeier A."/>
            <person name="Kalinowski J."/>
            <person name="Ruckert C."/>
        </authorList>
    </citation>
    <scope>NUCLEOTIDE SEQUENCE</scope>
    <source>
        <strain evidence="4">JCM 5016</strain>
    </source>
</reference>
<dbReference type="InterPro" id="IPR002509">
    <property type="entry name" value="NODB_dom"/>
</dbReference>
<evidence type="ECO:0000256" key="1">
    <source>
        <dbReference type="SAM" id="MobiDB-lite"/>
    </source>
</evidence>